<dbReference type="SUPFAM" id="SSF52540">
    <property type="entry name" value="P-loop containing nucleoside triphosphate hydrolases"/>
    <property type="match status" value="1"/>
</dbReference>
<keyword evidence="1" id="KW-0479">Metal-binding</keyword>
<dbReference type="VEuPathDB" id="FungiDB:FOMG_02242"/>
<dbReference type="Gene3D" id="3.30.160.60">
    <property type="entry name" value="Classic Zinc Finger"/>
    <property type="match status" value="2"/>
</dbReference>
<dbReference type="FunFam" id="3.30.160.60:FF:000110">
    <property type="entry name" value="Zinc finger protein-like"/>
    <property type="match status" value="1"/>
</dbReference>
<dbReference type="AlphaFoldDB" id="X0AZX3"/>
<accession>X0AZX3</accession>
<feature type="domain" description="C2H2-type" evidence="7">
    <location>
        <begin position="981"/>
        <end position="1017"/>
    </location>
</feature>
<evidence type="ECO:0000259" key="8">
    <source>
        <dbReference type="PROSITE" id="PS50837"/>
    </source>
</evidence>
<dbReference type="SUPFAM" id="SSF57667">
    <property type="entry name" value="beta-beta-alpha zinc fingers"/>
    <property type="match status" value="1"/>
</dbReference>
<dbReference type="GO" id="GO:0008270">
    <property type="term" value="F:zinc ion binding"/>
    <property type="evidence" value="ECO:0007669"/>
    <property type="project" value="UniProtKB-KW"/>
</dbReference>
<keyword evidence="2" id="KW-0677">Repeat</keyword>
<name>X0AZX3_FUSOX</name>
<dbReference type="PANTHER" id="PTHR10039:SF14">
    <property type="entry name" value="NACHT DOMAIN-CONTAINING PROTEIN"/>
    <property type="match status" value="1"/>
</dbReference>
<dbReference type="InterPro" id="IPR056884">
    <property type="entry name" value="NPHP3-like_N"/>
</dbReference>
<reference evidence="9" key="2">
    <citation type="submission" date="2012-05" db="EMBL/GenBank/DDBJ databases">
        <title>Annotation of the Genome Sequence of Fusarium oxysporum f. sp. melonis 26406.</title>
        <authorList>
            <consortium name="The Broad Institute Genomics Platform"/>
            <person name="Ma L.-J."/>
            <person name="Corby-Kistler H."/>
            <person name="Broz K."/>
            <person name="Gale L.R."/>
            <person name="Jonkers W."/>
            <person name="O'Donnell K."/>
            <person name="Ploetz R."/>
            <person name="Steinberg C."/>
            <person name="Schwartz D.C."/>
            <person name="VanEtten H."/>
            <person name="Zhou S."/>
            <person name="Young S.K."/>
            <person name="Zeng Q."/>
            <person name="Gargeya S."/>
            <person name="Fitzgerald M."/>
            <person name="Abouelleil A."/>
            <person name="Alvarado L."/>
            <person name="Chapman S.B."/>
            <person name="Gainer-Dewar J."/>
            <person name="Goldberg J."/>
            <person name="Griggs A."/>
            <person name="Gujja S."/>
            <person name="Hansen M."/>
            <person name="Howarth C."/>
            <person name="Imamovic A."/>
            <person name="Ireland A."/>
            <person name="Larimer J."/>
            <person name="McCowan C."/>
            <person name="Murphy C."/>
            <person name="Pearson M."/>
            <person name="Poon T.W."/>
            <person name="Priest M."/>
            <person name="Roberts A."/>
            <person name="Saif S."/>
            <person name="Shea T."/>
            <person name="Sykes S."/>
            <person name="Wortman J."/>
            <person name="Nusbaum C."/>
            <person name="Birren B."/>
        </authorList>
    </citation>
    <scope>NUCLEOTIDE SEQUENCE</scope>
    <source>
        <strain evidence="9">26406</strain>
    </source>
</reference>
<feature type="domain" description="NACHT" evidence="8">
    <location>
        <begin position="281"/>
        <end position="428"/>
    </location>
</feature>
<dbReference type="InterPro" id="IPR013087">
    <property type="entry name" value="Znf_C2H2_type"/>
</dbReference>
<feature type="compositionally biased region" description="Acidic residues" evidence="6">
    <location>
        <begin position="893"/>
        <end position="903"/>
    </location>
</feature>
<keyword evidence="4" id="KW-0862">Zinc</keyword>
<dbReference type="InterPro" id="IPR027417">
    <property type="entry name" value="P-loop_NTPase"/>
</dbReference>
<dbReference type="PROSITE" id="PS50157">
    <property type="entry name" value="ZINC_FINGER_C2H2_2"/>
    <property type="match status" value="3"/>
</dbReference>
<dbReference type="InterPro" id="IPR054471">
    <property type="entry name" value="GPIID_WHD"/>
</dbReference>
<dbReference type="Pfam" id="PF22939">
    <property type="entry name" value="WHD_GPIID"/>
    <property type="match status" value="1"/>
</dbReference>
<feature type="region of interest" description="Disordered" evidence="6">
    <location>
        <begin position="200"/>
        <end position="219"/>
    </location>
</feature>
<evidence type="ECO:0000256" key="2">
    <source>
        <dbReference type="ARBA" id="ARBA00022737"/>
    </source>
</evidence>
<dbReference type="PROSITE" id="PS00028">
    <property type="entry name" value="ZINC_FINGER_C2H2_1"/>
    <property type="match status" value="2"/>
</dbReference>
<dbReference type="Pfam" id="PF00096">
    <property type="entry name" value="zf-C2H2"/>
    <property type="match status" value="2"/>
</dbReference>
<keyword evidence="3 5" id="KW-0863">Zinc-finger</keyword>
<sequence length="1028" mass="118241">MDTPDLSDFETVLEEFKQGLRSKRDRERFRATTLNTLRDSIANIQTRQHAGRQLQDLNRLAPFLEAARQYGEVVRLFCKSSEIMPFIWGPMRILLETTSSSSSCSKAFDELVGLYEKVGEALPLLQQYEGFFRTRPHKVKILVLIYEEITTFHQITLECFQSLVWERLFDINWKTIKGGLLSIISNIIRHRDAIQNQANQSQMTDSEEIHTEPVSQSDPFMEESYRPQRLAVCHWLRPIDPAADQARFSKIRSEYPGTGRWLLDNETFKGWFDLRYARIPPLLWLTGLPGAGKTILASLIVEEAQKLTPRPRVLFFYCKQNPPGHNTFVALARSLILQLLNQDKSLLLYLHRKHCDSNEAVLSSMPLVQEMLNFLLCSCKSAYIIIDGLDECERDERKVITQWFRQLVESLPENAPDRLRCLFVSQDDRIGVKDLQGLAKINIEAQDNKQDVLAYSRVQAYELRRKFEFSEEESSRIAVAVADSVKGIFLLAKLIWINLMAQITLAEVEEQVNEFPPEINKAYERIMHRIIHQAPHQVRTGALQLLGWLVCAKRPLKWHEIQSLKSINVGEQFVDFARHKFSVSGKDLCGSLVELRADGTLELIHVSAKMFLTENARYVDIASKELELACICIDYLNLPAFGCQPTMERVLNGDYGFLDYAVMNWTRHLEAGTLHPDDYEDKIGELSESLETFIRSHWKQPTARLSISGRTKRRLKCFENVDFYDQLEQAVASWEKQLRLLEGVKSEEVALDLADFILRVRKVLEAIVTSSSDASIQKAIEGKYGNMIFKCPRLTCQFFIVGFLTKKERNEHLDKHTRPFRCADTGCRGSIFGFASMWGRDKHIRDSHPKEAIHDREFPTDEDVARSMRNDTFTEEATVALEEAPPPQPEPEPPSESDSDSDSALEPAREAQHQSRSRKWAKAREFKCPHCPKVYTKRFNFTSHLQSHTDERPFPCHQCTKSFARHGDLTRHQKTHQEKQHVCRGVLRNGATWGCGKAFGRADTLKTHHKSEAGQRCILPFEQEKIQG</sequence>
<evidence type="ECO:0000256" key="4">
    <source>
        <dbReference type="ARBA" id="ARBA00022833"/>
    </source>
</evidence>
<dbReference type="PROSITE" id="PS50837">
    <property type="entry name" value="NACHT"/>
    <property type="match status" value="1"/>
</dbReference>
<dbReference type="SMART" id="SM00355">
    <property type="entry name" value="ZnF_C2H2"/>
    <property type="match status" value="4"/>
</dbReference>
<dbReference type="HOGENOM" id="CLU_002406_3_0_1"/>
<proteinExistence type="predicted"/>
<feature type="domain" description="C2H2-type" evidence="7">
    <location>
        <begin position="954"/>
        <end position="981"/>
    </location>
</feature>
<evidence type="ECO:0000256" key="1">
    <source>
        <dbReference type="ARBA" id="ARBA00022723"/>
    </source>
</evidence>
<dbReference type="PANTHER" id="PTHR10039">
    <property type="entry name" value="AMELOGENIN"/>
    <property type="match status" value="1"/>
</dbReference>
<feature type="domain" description="C2H2-type" evidence="7">
    <location>
        <begin position="926"/>
        <end position="953"/>
    </location>
</feature>
<dbReference type="OrthoDB" id="21416at2759"/>
<evidence type="ECO:0000313" key="9">
    <source>
        <dbReference type="EMBL" id="EXK49759.1"/>
    </source>
</evidence>
<reference evidence="9" key="1">
    <citation type="submission" date="2012-04" db="EMBL/GenBank/DDBJ databases">
        <title>The Genome Sequence of Fusarium oxysporum melonis.</title>
        <authorList>
            <consortium name="The Broad Institute Genome Sequencing Platform"/>
            <person name="Ma L.-J."/>
            <person name="Gale L.R."/>
            <person name="Schwartz D.C."/>
            <person name="Zhou S."/>
            <person name="Corby-Kistler H."/>
            <person name="Young S.K."/>
            <person name="Zeng Q."/>
            <person name="Gargeya S."/>
            <person name="Fitzgerald M."/>
            <person name="Haas B."/>
            <person name="Abouelleil A."/>
            <person name="Alvarado L."/>
            <person name="Arachchi H.M."/>
            <person name="Berlin A."/>
            <person name="Brown A."/>
            <person name="Chapman S.B."/>
            <person name="Chen Z."/>
            <person name="Dunbar C."/>
            <person name="Freedman E."/>
            <person name="Gearin G."/>
            <person name="Goldberg J."/>
            <person name="Griggs A."/>
            <person name="Gujja S."/>
            <person name="Heiman D."/>
            <person name="Howarth C."/>
            <person name="Larson L."/>
            <person name="Lui A."/>
            <person name="MacDonald P.J.P."/>
            <person name="Montmayeur A."/>
            <person name="Murphy C."/>
            <person name="Neiman D."/>
            <person name="Pearson M."/>
            <person name="Priest M."/>
            <person name="Roberts A."/>
            <person name="Saif S."/>
            <person name="Shea T."/>
            <person name="Shenoy N."/>
            <person name="Sisk P."/>
            <person name="Stolte C."/>
            <person name="Sykes S."/>
            <person name="Wortman J."/>
            <person name="Nusbaum C."/>
            <person name="Birren B."/>
        </authorList>
    </citation>
    <scope>NUCLEOTIDE SEQUENCE</scope>
    <source>
        <strain evidence="9">26406</strain>
    </source>
</reference>
<organism evidence="9">
    <name type="scientific">Fusarium oxysporum f. sp. melonis 26406</name>
    <dbReference type="NCBI Taxonomy" id="1089452"/>
    <lineage>
        <taxon>Eukaryota</taxon>
        <taxon>Fungi</taxon>
        <taxon>Dikarya</taxon>
        <taxon>Ascomycota</taxon>
        <taxon>Pezizomycotina</taxon>
        <taxon>Sordariomycetes</taxon>
        <taxon>Hypocreomycetidae</taxon>
        <taxon>Hypocreales</taxon>
        <taxon>Nectriaceae</taxon>
        <taxon>Fusarium</taxon>
        <taxon>Fusarium oxysporum species complex</taxon>
    </lineage>
</organism>
<gene>
    <name evidence="9" type="ORF">FOMG_02242</name>
</gene>
<evidence type="ECO:0000256" key="6">
    <source>
        <dbReference type="SAM" id="MobiDB-lite"/>
    </source>
</evidence>
<dbReference type="InterPro" id="IPR036236">
    <property type="entry name" value="Znf_C2H2_sf"/>
</dbReference>
<dbReference type="Proteomes" id="UP000030703">
    <property type="component" value="Unassembled WGS sequence"/>
</dbReference>
<protein>
    <recommendedName>
        <fullName evidence="10">Zinc finger protein</fullName>
    </recommendedName>
</protein>
<dbReference type="EMBL" id="JH659329">
    <property type="protein sequence ID" value="EXK49759.1"/>
    <property type="molecule type" value="Genomic_DNA"/>
</dbReference>
<evidence type="ECO:0000256" key="3">
    <source>
        <dbReference type="ARBA" id="ARBA00022771"/>
    </source>
</evidence>
<evidence type="ECO:0000256" key="5">
    <source>
        <dbReference type="PROSITE-ProRule" id="PRU00042"/>
    </source>
</evidence>
<feature type="region of interest" description="Disordered" evidence="6">
    <location>
        <begin position="880"/>
        <end position="919"/>
    </location>
</feature>
<dbReference type="Pfam" id="PF24883">
    <property type="entry name" value="NPHP3_N"/>
    <property type="match status" value="1"/>
</dbReference>
<dbReference type="Gene3D" id="3.40.50.300">
    <property type="entry name" value="P-loop containing nucleotide triphosphate hydrolases"/>
    <property type="match status" value="1"/>
</dbReference>
<evidence type="ECO:0008006" key="10">
    <source>
        <dbReference type="Google" id="ProtNLM"/>
    </source>
</evidence>
<dbReference type="InterPro" id="IPR007111">
    <property type="entry name" value="NACHT_NTPase"/>
</dbReference>
<evidence type="ECO:0000259" key="7">
    <source>
        <dbReference type="PROSITE" id="PS50157"/>
    </source>
</evidence>